<proteinExistence type="predicted"/>
<dbReference type="FunFam" id="2.60.210.10:FF:000003">
    <property type="entry name" value="Speckle-type POZ protein-like a"/>
    <property type="match status" value="1"/>
</dbReference>
<dbReference type="SMART" id="SM00061">
    <property type="entry name" value="MATH"/>
    <property type="match status" value="1"/>
</dbReference>
<feature type="compositionally biased region" description="Pro residues" evidence="1">
    <location>
        <begin position="472"/>
        <end position="484"/>
    </location>
</feature>
<dbReference type="AlphaFoldDB" id="A0A5K3FGA1"/>
<feature type="region of interest" description="Disordered" evidence="1">
    <location>
        <begin position="388"/>
        <end position="413"/>
    </location>
</feature>
<dbReference type="GO" id="GO:0030163">
    <property type="term" value="P:protein catabolic process"/>
    <property type="evidence" value="ECO:0007669"/>
    <property type="project" value="UniProtKB-ARBA"/>
</dbReference>
<evidence type="ECO:0000259" key="3">
    <source>
        <dbReference type="PROSITE" id="PS50144"/>
    </source>
</evidence>
<feature type="compositionally biased region" description="Acidic residues" evidence="1">
    <location>
        <begin position="264"/>
        <end position="274"/>
    </location>
</feature>
<dbReference type="SUPFAM" id="SSF49599">
    <property type="entry name" value="TRAF domain-like"/>
    <property type="match status" value="1"/>
</dbReference>
<dbReference type="Pfam" id="PF22486">
    <property type="entry name" value="MATH_2"/>
    <property type="match status" value="1"/>
</dbReference>
<dbReference type="Gene3D" id="6.10.250.3030">
    <property type="match status" value="1"/>
</dbReference>
<dbReference type="InterPro" id="IPR000210">
    <property type="entry name" value="BTB/POZ_dom"/>
</dbReference>
<dbReference type="Gene3D" id="3.30.710.10">
    <property type="entry name" value="Potassium Channel Kv1.1, Chain A"/>
    <property type="match status" value="1"/>
</dbReference>
<dbReference type="PANTHER" id="PTHR24413">
    <property type="entry name" value="SPECKLE-TYPE POZ PROTEIN"/>
    <property type="match status" value="1"/>
</dbReference>
<accession>A0A5K3FGA1</accession>
<evidence type="ECO:0000313" key="4">
    <source>
        <dbReference type="WBParaSite" id="MCU_008130-RB"/>
    </source>
</evidence>
<protein>
    <submittedName>
        <fullName evidence="4">MATH domain-containing protein</fullName>
    </submittedName>
</protein>
<evidence type="ECO:0000256" key="1">
    <source>
        <dbReference type="SAM" id="MobiDB-lite"/>
    </source>
</evidence>
<reference evidence="4" key="1">
    <citation type="submission" date="2019-11" db="UniProtKB">
        <authorList>
            <consortium name="WormBaseParasite"/>
        </authorList>
    </citation>
    <scope>IDENTIFICATION</scope>
</reference>
<dbReference type="SUPFAM" id="SSF54695">
    <property type="entry name" value="POZ domain"/>
    <property type="match status" value="1"/>
</dbReference>
<dbReference type="Pfam" id="PF00651">
    <property type="entry name" value="BTB"/>
    <property type="match status" value="1"/>
</dbReference>
<sequence length="709" mass="77660">MDVQRFTTLDTTDTGQTAQVATVSRTYSPPPPSLDSFAPPVVAEYWCHTQVRVIKLRYTWTISNFSFCREELGEVVKSSVFSSGPNDKLKWCLRINPKGLDEESREYLSLYLLLMNCGSKGEARAKFKFSILNAKREETKAMESQRAYRFVQGKDWGFKKFIRRDVLMDESSGLLPNDRLTIVCEISVVGETLSDSGQISSQPVTIPECRLHEDLGSLFLKQLLTDVTLVVVSPSSSPSQQQHGLCQREKLLDSPPRSEGQIGAEEEGDSDEGKEDPKTPVASVGKDGDEEEEGEGREQGESYLEGDSEASVSSLPRIILRVPQQQQQQQPNRPPSESYHHQANLSVSDSNEVATIRPVTSPSHPLSNRACSVCSSCSLQNIEHKHRHSSTPTYSASSSSPAPPLQLDGTCISSDETGYQSVRMETGQTPPPACPNIVSTTASVQLSSTSASSHSTLRSSAVVGSSSGTPVYKPPPPPALQIFPPPPPSVSVSVSSDGFVLRQFKAHKAILAARSPVFAAMFEHGMTESRANRVHITDVEPDTLAEVLRFIYTGQVVGLDNPVTAQELLAAADKYQLERLKAMCEEELVENLTVEAACDILSLADIHSAEQLKAHTLDFIMLISSALSRKNLMQDTFRVSAYGPDTANNLAKMFLASTENCRVEASWLDAVLFPSACPYFLTTAKFEECLPTQYASNLIRLDAECCGYK</sequence>
<dbReference type="InterPro" id="IPR002083">
    <property type="entry name" value="MATH/TRAF_dom"/>
</dbReference>
<dbReference type="InterPro" id="IPR008974">
    <property type="entry name" value="TRAF-like"/>
</dbReference>
<dbReference type="CDD" id="cd03774">
    <property type="entry name" value="MATH_SPOP"/>
    <property type="match status" value="1"/>
</dbReference>
<dbReference type="SMART" id="SM00225">
    <property type="entry name" value="BTB"/>
    <property type="match status" value="1"/>
</dbReference>
<feature type="compositionally biased region" description="Low complexity" evidence="1">
    <location>
        <begin position="390"/>
        <end position="400"/>
    </location>
</feature>
<dbReference type="PROSITE" id="PS50144">
    <property type="entry name" value="MATH"/>
    <property type="match status" value="1"/>
</dbReference>
<dbReference type="Gene3D" id="2.60.210.10">
    <property type="entry name" value="Apoptosis, Tumor Necrosis Factor Receptor Associated Protein 2, Chain A"/>
    <property type="match status" value="1"/>
</dbReference>
<name>A0A5K3FGA1_MESCO</name>
<dbReference type="InterPro" id="IPR011333">
    <property type="entry name" value="SKP1/BTB/POZ_sf"/>
</dbReference>
<dbReference type="WBParaSite" id="MCU_008130-RB">
    <property type="protein sequence ID" value="MCU_008130-RB"/>
    <property type="gene ID" value="MCU_008130"/>
</dbReference>
<feature type="domain" description="MATH" evidence="3">
    <location>
        <begin position="55"/>
        <end position="186"/>
    </location>
</feature>
<evidence type="ECO:0000259" key="2">
    <source>
        <dbReference type="PROSITE" id="PS50097"/>
    </source>
</evidence>
<feature type="compositionally biased region" description="Polar residues" evidence="1">
    <location>
        <begin position="341"/>
        <end position="350"/>
    </location>
</feature>
<feature type="region of interest" description="Disordered" evidence="1">
    <location>
        <begin position="234"/>
        <end position="350"/>
    </location>
</feature>
<dbReference type="FunFam" id="3.30.710.10:FF:000159">
    <property type="entry name" value="Speckle-type POZ protein B"/>
    <property type="match status" value="1"/>
</dbReference>
<dbReference type="PROSITE" id="PS50097">
    <property type="entry name" value="BTB"/>
    <property type="match status" value="1"/>
</dbReference>
<feature type="compositionally biased region" description="Low complexity" evidence="1">
    <location>
        <begin position="449"/>
        <end position="463"/>
    </location>
</feature>
<feature type="region of interest" description="Disordered" evidence="1">
    <location>
        <begin position="449"/>
        <end position="484"/>
    </location>
</feature>
<organism evidence="4">
    <name type="scientific">Mesocestoides corti</name>
    <name type="common">Flatworm</name>
    <dbReference type="NCBI Taxonomy" id="53468"/>
    <lineage>
        <taxon>Eukaryota</taxon>
        <taxon>Metazoa</taxon>
        <taxon>Spiralia</taxon>
        <taxon>Lophotrochozoa</taxon>
        <taxon>Platyhelminthes</taxon>
        <taxon>Cestoda</taxon>
        <taxon>Eucestoda</taxon>
        <taxon>Cyclophyllidea</taxon>
        <taxon>Mesocestoididae</taxon>
        <taxon>Mesocestoides</taxon>
    </lineage>
</organism>
<feature type="domain" description="BTB" evidence="2">
    <location>
        <begin position="488"/>
        <end position="556"/>
    </location>
</feature>